<sequence length="699" mass="79719">MADVTPLEQFAEELFHEVTSESDSKGIWKEEAFFWYTTDLLIDTGEINDAEYAPYASLDGRVRVDGYCGDPLESRSTADPSEPLTLGLIILDFHQGNDLEKLNARDMNSRFQRLMRFLEKARDTSWRRSLTPTDPAFGLAEMISTRWNQISKISLYLVTNKELSSRVDGKSAGLYEGKTIAYSVWDLRRLAALVSASGEREPLEVRFDQKPLEPVKTLLASAPDSDNDVYLAAIPGEDLARIYDRWGARLLEQNVRVFLQARSKVNKGIRNTLLYQPGMFFSFNNGITATAEQIETKQTPEGLKILALDNLQIVNGGQTTASIHAAYRAGKDLSQVFVQMKLSIIEPKEAKSLVPLISEYANSQNAVSKADLFSNHPFHTKIEGFSRRILAPAKEGSFTQTKWFYERARGQYNDAQAYLSSAEKRKFLEEYPKNQRFDKTQLAKYEMSWTDRPNFVNRGAQKNFAEFARIVDSQWEKDDLQFNEMYFKTLVAKKIVWDATEHQVPRMEWYEIGGYRAQHVAFTIGLLAHAAKSQGKQVNFGAIWQNQGIDESFTHAIEQAADVVHDVLMHPAPGYRNISEWAKQEKCWARIKEADVVWDSVWLAKLVSPEELYQERQQSRRQQREDTGIENVRTVVNAGTTFWKEVENWLRAEAEGSEKERNCIHLAAQGKVLTDHQSKVVLGCLQRLESVGCPYRLDA</sequence>
<protein>
    <submittedName>
        <fullName evidence="3">AIPR family protein</fullName>
    </submittedName>
</protein>
<accession>A0A6I5NF14</accession>
<dbReference type="InterPro" id="IPR055101">
    <property type="entry name" value="AIPR_N"/>
</dbReference>
<feature type="domain" description="Abortive infection phage resistance protein N-terminal" evidence="2">
    <location>
        <begin position="33"/>
        <end position="190"/>
    </location>
</feature>
<proteinExistence type="predicted"/>
<dbReference type="Pfam" id="PF10592">
    <property type="entry name" value="AIPR"/>
    <property type="match status" value="1"/>
</dbReference>
<feature type="domain" description="Abortive phage infection protein C-terminal" evidence="1">
    <location>
        <begin position="251"/>
        <end position="571"/>
    </location>
</feature>
<organism evidence="3 4">
    <name type="scientific">Bifidobacterium choloepi</name>
    <dbReference type="NCBI Taxonomy" id="2614131"/>
    <lineage>
        <taxon>Bacteria</taxon>
        <taxon>Bacillati</taxon>
        <taxon>Actinomycetota</taxon>
        <taxon>Actinomycetes</taxon>
        <taxon>Bifidobacteriales</taxon>
        <taxon>Bifidobacteriaceae</taxon>
        <taxon>Bifidobacterium</taxon>
    </lineage>
</organism>
<evidence type="ECO:0000259" key="1">
    <source>
        <dbReference type="Pfam" id="PF10592"/>
    </source>
</evidence>
<evidence type="ECO:0000259" key="2">
    <source>
        <dbReference type="Pfam" id="PF22879"/>
    </source>
</evidence>
<reference evidence="3 4" key="1">
    <citation type="submission" date="2019-09" db="EMBL/GenBank/DDBJ databases">
        <title>Phylogenetic characterization of a novel taxon of the genus Bifidobacterium: Bifidobacterium choloepi sp. nov.</title>
        <authorList>
            <person name="Modesto M."/>
            <person name="Satti M."/>
        </authorList>
    </citation>
    <scope>NUCLEOTIDE SEQUENCE [LARGE SCALE GENOMIC DNA]</scope>
    <source>
        <strain evidence="3 4">BRDM6</strain>
    </source>
</reference>
<dbReference type="Pfam" id="PF22879">
    <property type="entry name" value="AIPR_N"/>
    <property type="match status" value="1"/>
</dbReference>
<dbReference type="RefSeq" id="WP_163227440.1">
    <property type="nucleotide sequence ID" value="NZ_VYSG01000001.1"/>
</dbReference>
<dbReference type="Proteomes" id="UP000469292">
    <property type="component" value="Unassembled WGS sequence"/>
</dbReference>
<gene>
    <name evidence="3" type="ORF">F6S87_04845</name>
</gene>
<dbReference type="EMBL" id="VYSG01000001">
    <property type="protein sequence ID" value="NEG69934.1"/>
    <property type="molecule type" value="Genomic_DNA"/>
</dbReference>
<name>A0A6I5NF14_9BIFI</name>
<dbReference type="AlphaFoldDB" id="A0A6I5NF14"/>
<evidence type="ECO:0000313" key="3">
    <source>
        <dbReference type="EMBL" id="NEG69934.1"/>
    </source>
</evidence>
<evidence type="ECO:0000313" key="4">
    <source>
        <dbReference type="Proteomes" id="UP000469292"/>
    </source>
</evidence>
<comment type="caution">
    <text evidence="3">The sequence shown here is derived from an EMBL/GenBank/DDBJ whole genome shotgun (WGS) entry which is preliminary data.</text>
</comment>
<dbReference type="InterPro" id="IPR018891">
    <property type="entry name" value="AIPR_C"/>
</dbReference>
<keyword evidence="4" id="KW-1185">Reference proteome</keyword>